<protein>
    <submittedName>
        <fullName evidence="1">Uncharacterized protein</fullName>
    </submittedName>
</protein>
<gene>
    <name evidence="1" type="ORF">FJR48_11500</name>
</gene>
<proteinExistence type="predicted"/>
<sequence length="115" mass="13290">MNNNEDINYKIGGQIWVQKDGENFMGPGRITILELLAEGYTLEEVAIKMKMKLETAINNINAINKTAKRPLTLTKDKNHYEVTSYGIDIISKYKELKEEHDKMLEELNKKFSINL</sequence>
<dbReference type="RefSeq" id="WP_152308263.1">
    <property type="nucleotide sequence ID" value="NZ_CP043617.1"/>
</dbReference>
<evidence type="ECO:0000313" key="1">
    <source>
        <dbReference type="EMBL" id="QFR50315.1"/>
    </source>
</evidence>
<dbReference type="AlphaFoldDB" id="A0A5P8P3Q8"/>
<name>A0A5P8P3Q8_9BACT</name>
<organism evidence="1 2">
    <name type="scientific">Sulfurimonas lithotrophica</name>
    <dbReference type="NCBI Taxonomy" id="2590022"/>
    <lineage>
        <taxon>Bacteria</taxon>
        <taxon>Pseudomonadati</taxon>
        <taxon>Campylobacterota</taxon>
        <taxon>Epsilonproteobacteria</taxon>
        <taxon>Campylobacterales</taxon>
        <taxon>Sulfurimonadaceae</taxon>
        <taxon>Sulfurimonas</taxon>
    </lineage>
</organism>
<dbReference type="SUPFAM" id="SSF46785">
    <property type="entry name" value="Winged helix' DNA-binding domain"/>
    <property type="match status" value="1"/>
</dbReference>
<dbReference type="Proteomes" id="UP000326944">
    <property type="component" value="Chromosome"/>
</dbReference>
<dbReference type="InterPro" id="IPR036388">
    <property type="entry name" value="WH-like_DNA-bd_sf"/>
</dbReference>
<dbReference type="Gene3D" id="1.10.10.10">
    <property type="entry name" value="Winged helix-like DNA-binding domain superfamily/Winged helix DNA-binding domain"/>
    <property type="match status" value="1"/>
</dbReference>
<dbReference type="EMBL" id="CP043617">
    <property type="protein sequence ID" value="QFR50315.1"/>
    <property type="molecule type" value="Genomic_DNA"/>
</dbReference>
<dbReference type="OrthoDB" id="9800709at2"/>
<dbReference type="InterPro" id="IPR036390">
    <property type="entry name" value="WH_DNA-bd_sf"/>
</dbReference>
<dbReference type="KEGG" id="sulg:FJR48_11500"/>
<reference evidence="1 2" key="1">
    <citation type="submission" date="2019-09" db="EMBL/GenBank/DDBJ databases">
        <title>Sulfurimonas gotlandica sp. nov., a chemoautotrophic and psychrotolerant epsilonproteobacterium isolated from a pelagic redoxcline, and an emended description of the genus Sulfurimonas.</title>
        <authorList>
            <person name="Wang S."/>
            <person name="Jiang L."/>
            <person name="Shao S."/>
        </authorList>
    </citation>
    <scope>NUCLEOTIDE SEQUENCE [LARGE SCALE GENOMIC DNA]</scope>
    <source>
        <strain evidence="1 2">GYSZ_1</strain>
    </source>
</reference>
<keyword evidence="2" id="KW-1185">Reference proteome</keyword>
<accession>A0A5P8P3Q8</accession>
<evidence type="ECO:0000313" key="2">
    <source>
        <dbReference type="Proteomes" id="UP000326944"/>
    </source>
</evidence>